<dbReference type="InterPro" id="IPR036691">
    <property type="entry name" value="Endo/exonu/phosph_ase_sf"/>
</dbReference>
<accession>A0A1R4HJV6</accession>
<name>A0A1R4HJV6_9GAMM</name>
<dbReference type="GO" id="GO:0006506">
    <property type="term" value="P:GPI anchor biosynthetic process"/>
    <property type="evidence" value="ECO:0007669"/>
    <property type="project" value="TreeGrafter"/>
</dbReference>
<dbReference type="Proteomes" id="UP000195667">
    <property type="component" value="Unassembled WGS sequence"/>
</dbReference>
<evidence type="ECO:0000313" key="3">
    <source>
        <dbReference type="Proteomes" id="UP000195667"/>
    </source>
</evidence>
<dbReference type="EMBL" id="FUKI01000171">
    <property type="protein sequence ID" value="SJM96496.1"/>
    <property type="molecule type" value="Genomic_DNA"/>
</dbReference>
<dbReference type="PANTHER" id="PTHR14859">
    <property type="entry name" value="CALCOFLUOR WHITE HYPERSENSITIVE PROTEIN PRECURSOR"/>
    <property type="match status" value="1"/>
</dbReference>
<dbReference type="PANTHER" id="PTHR14859:SF1">
    <property type="entry name" value="PGAP2-INTERACTING PROTEIN"/>
    <property type="match status" value="1"/>
</dbReference>
<dbReference type="SUPFAM" id="SSF56219">
    <property type="entry name" value="DNase I-like"/>
    <property type="match status" value="1"/>
</dbReference>
<evidence type="ECO:0000313" key="2">
    <source>
        <dbReference type="EMBL" id="SJM96496.1"/>
    </source>
</evidence>
<proteinExistence type="predicted"/>
<dbReference type="AlphaFoldDB" id="A0A1R4HJV6"/>
<protein>
    <recommendedName>
        <fullName evidence="1">Endonuclease/exonuclease/phosphatase domain-containing protein</fullName>
    </recommendedName>
</protein>
<dbReference type="Pfam" id="PF03372">
    <property type="entry name" value="Exo_endo_phos"/>
    <property type="match status" value="1"/>
</dbReference>
<organism evidence="2 3">
    <name type="scientific">Crenothrix polyspora</name>
    <dbReference type="NCBI Taxonomy" id="360316"/>
    <lineage>
        <taxon>Bacteria</taxon>
        <taxon>Pseudomonadati</taxon>
        <taxon>Pseudomonadota</taxon>
        <taxon>Gammaproteobacteria</taxon>
        <taxon>Methylococcales</taxon>
        <taxon>Crenotrichaceae</taxon>
        <taxon>Crenothrix</taxon>
    </lineage>
</organism>
<gene>
    <name evidence="2" type="ORF">CRENPOLYSF1_900003</name>
</gene>
<evidence type="ECO:0000259" key="1">
    <source>
        <dbReference type="Pfam" id="PF03372"/>
    </source>
</evidence>
<reference evidence="3" key="1">
    <citation type="submission" date="2017-02" db="EMBL/GenBank/DDBJ databases">
        <authorList>
            <person name="Daims H."/>
        </authorList>
    </citation>
    <scope>NUCLEOTIDE SEQUENCE [LARGE SCALE GENOMIC DNA]</scope>
</reference>
<keyword evidence="3" id="KW-1185">Reference proteome</keyword>
<dbReference type="InterPro" id="IPR005135">
    <property type="entry name" value="Endo/exonuclease/phosphatase"/>
</dbReference>
<dbReference type="Gene3D" id="3.60.10.10">
    <property type="entry name" value="Endonuclease/exonuclease/phosphatase"/>
    <property type="match status" value="1"/>
</dbReference>
<dbReference type="OrthoDB" id="9793162at2"/>
<sequence>MPENQLTILTYNIHKGFSAGNRRFVLHQIRTALLATEADVLFLQEIQGEHYRHQQHISGWPDCAQIEFLSKGAWPHRAYGQNATYSNGHHGNAILSKFPVISWENINVSLFRRASRSLLHGVLKIPGRDSPVHIICIHFGLFAVERQRQIAALCKRIDSHVPHDAALIVAGDFNDWRDVAERHFSQHLALQEAFHSVHGRRALTFPSWLPLLPVDRIYYRGVQPVSCERLLHAPWPHLSDHVPLIARFQL</sequence>
<dbReference type="InterPro" id="IPR051916">
    <property type="entry name" value="GPI-anchor_lipid_remodeler"/>
</dbReference>
<feature type="domain" description="Endonuclease/exonuclease/phosphatase" evidence="1">
    <location>
        <begin position="9"/>
        <end position="241"/>
    </location>
</feature>
<dbReference type="RefSeq" id="WP_087145317.1">
    <property type="nucleotide sequence ID" value="NZ_FUKI01000171.1"/>
</dbReference>
<dbReference type="GO" id="GO:0003824">
    <property type="term" value="F:catalytic activity"/>
    <property type="evidence" value="ECO:0007669"/>
    <property type="project" value="InterPro"/>
</dbReference>
<dbReference type="GO" id="GO:0016020">
    <property type="term" value="C:membrane"/>
    <property type="evidence" value="ECO:0007669"/>
    <property type="project" value="GOC"/>
</dbReference>